<sequence length="118" mass="13156">MAKKIFKLSADEIVSFVPGYGGCIASDRITVDGAPVGYMYRDAPFRPEDSGWCFLAGDEDEAYMADETKHEVYDVNTIANYDPDIVPFLDAEEGSHFARDEDGIFQPVEEDDEEEGDD</sequence>
<evidence type="ECO:0000256" key="1">
    <source>
        <dbReference type="SAM" id="MobiDB-lite"/>
    </source>
</evidence>
<dbReference type="PANTHER" id="PTHR38743:SF2">
    <property type="entry name" value="DUF2185 DOMAIN-CONTAINING PROTEIN"/>
    <property type="match status" value="1"/>
</dbReference>
<dbReference type="PANTHER" id="PTHR38743">
    <property type="entry name" value="SIMILAR TO GLYOXYLASE I FAMILY PROTEIN"/>
    <property type="match status" value="1"/>
</dbReference>
<dbReference type="RefSeq" id="WP_188579168.1">
    <property type="nucleotide sequence ID" value="NZ_BMCT01000003.1"/>
</dbReference>
<feature type="compositionally biased region" description="Acidic residues" evidence="1">
    <location>
        <begin position="108"/>
        <end position="118"/>
    </location>
</feature>
<proteinExistence type="predicted"/>
<dbReference type="Pfam" id="PF09951">
    <property type="entry name" value="Imm33"/>
    <property type="match status" value="1"/>
</dbReference>
<feature type="region of interest" description="Disordered" evidence="1">
    <location>
        <begin position="98"/>
        <end position="118"/>
    </location>
</feature>
<accession>A0A917C186</accession>
<dbReference type="InterPro" id="IPR018689">
    <property type="entry name" value="Imm33_dom"/>
</dbReference>
<reference evidence="3" key="1">
    <citation type="journal article" date="2014" name="Int. J. Syst. Evol. Microbiol.">
        <title>Complete genome sequence of Corynebacterium casei LMG S-19264T (=DSM 44701T), isolated from a smear-ripened cheese.</title>
        <authorList>
            <consortium name="US DOE Joint Genome Institute (JGI-PGF)"/>
            <person name="Walter F."/>
            <person name="Albersmeier A."/>
            <person name="Kalinowski J."/>
            <person name="Ruckert C."/>
        </authorList>
    </citation>
    <scope>NUCLEOTIDE SEQUENCE</scope>
    <source>
        <strain evidence="3">CCM 7897</strain>
    </source>
</reference>
<dbReference type="Proteomes" id="UP000606044">
    <property type="component" value="Unassembled WGS sequence"/>
</dbReference>
<dbReference type="AlphaFoldDB" id="A0A917C186"/>
<evidence type="ECO:0000313" key="3">
    <source>
        <dbReference type="EMBL" id="GGF65036.1"/>
    </source>
</evidence>
<comment type="caution">
    <text evidence="3">The sequence shown here is derived from an EMBL/GenBank/DDBJ whole genome shotgun (WGS) entry which is preliminary data.</text>
</comment>
<gene>
    <name evidence="3" type="ORF">GCM10007301_26060</name>
</gene>
<evidence type="ECO:0000313" key="4">
    <source>
        <dbReference type="Proteomes" id="UP000606044"/>
    </source>
</evidence>
<keyword evidence="4" id="KW-1185">Reference proteome</keyword>
<reference evidence="3" key="2">
    <citation type="submission" date="2020-09" db="EMBL/GenBank/DDBJ databases">
        <authorList>
            <person name="Sun Q."/>
            <person name="Sedlacek I."/>
        </authorList>
    </citation>
    <scope>NUCLEOTIDE SEQUENCE</scope>
    <source>
        <strain evidence="3">CCM 7897</strain>
    </source>
</reference>
<organism evidence="3 4">
    <name type="scientific">Azorhizobium oxalatiphilum</name>
    <dbReference type="NCBI Taxonomy" id="980631"/>
    <lineage>
        <taxon>Bacteria</taxon>
        <taxon>Pseudomonadati</taxon>
        <taxon>Pseudomonadota</taxon>
        <taxon>Alphaproteobacteria</taxon>
        <taxon>Hyphomicrobiales</taxon>
        <taxon>Xanthobacteraceae</taxon>
        <taxon>Azorhizobium</taxon>
    </lineage>
</organism>
<dbReference type="EMBL" id="BMCT01000003">
    <property type="protein sequence ID" value="GGF65036.1"/>
    <property type="molecule type" value="Genomic_DNA"/>
</dbReference>
<evidence type="ECO:0000259" key="2">
    <source>
        <dbReference type="Pfam" id="PF09951"/>
    </source>
</evidence>
<protein>
    <recommendedName>
        <fullName evidence="2">Immunity protein Imm33 domain-containing protein</fullName>
    </recommendedName>
</protein>
<feature type="domain" description="Immunity protein Imm33" evidence="2">
    <location>
        <begin position="23"/>
        <end position="108"/>
    </location>
</feature>
<name>A0A917C186_9HYPH</name>